<keyword evidence="7" id="KW-0418">Kinase</keyword>
<evidence type="ECO:0000256" key="5">
    <source>
        <dbReference type="ARBA" id="ARBA00022679"/>
    </source>
</evidence>
<comment type="function">
    <text evidence="10">Catalyzes the transfer of pyrophosphate from adenosine triphosphate (ATP) to 6-hydroxymethyl-7,8-dihydropterin, an enzymatic step in folate biosynthesis pathway.</text>
</comment>
<comment type="caution">
    <text evidence="14">The sequence shown here is derived from an EMBL/GenBank/DDBJ whole genome shotgun (WGS) entry which is preliminary data.</text>
</comment>
<evidence type="ECO:0000256" key="9">
    <source>
        <dbReference type="ARBA" id="ARBA00022909"/>
    </source>
</evidence>
<evidence type="ECO:0000313" key="14">
    <source>
        <dbReference type="EMBL" id="NMG75244.1"/>
    </source>
</evidence>
<evidence type="ECO:0000256" key="4">
    <source>
        <dbReference type="ARBA" id="ARBA00016218"/>
    </source>
</evidence>
<dbReference type="PANTHER" id="PTHR43071:SF1">
    <property type="entry name" value="2-AMINO-4-HYDROXY-6-HYDROXYMETHYLDIHYDROPTERIDINE PYROPHOSPHOKINASE"/>
    <property type="match status" value="1"/>
</dbReference>
<dbReference type="EMBL" id="WTVQ01000015">
    <property type="protein sequence ID" value="NMG75244.1"/>
    <property type="molecule type" value="Genomic_DNA"/>
</dbReference>
<evidence type="ECO:0000256" key="12">
    <source>
        <dbReference type="ARBA" id="ARBA00033413"/>
    </source>
</evidence>
<protein>
    <recommendedName>
        <fullName evidence="4">2-amino-4-hydroxy-6-hydroxymethyldihydropteridine pyrophosphokinase</fullName>
        <ecNumber evidence="3">2.7.6.3</ecNumber>
    </recommendedName>
    <alternativeName>
        <fullName evidence="11">6-hydroxymethyl-7,8-dihydropterin pyrophosphokinase</fullName>
    </alternativeName>
    <alternativeName>
        <fullName evidence="12">7,8-dihydro-6-hydroxymethylpterin-pyrophosphokinase</fullName>
    </alternativeName>
</protein>
<evidence type="ECO:0000256" key="6">
    <source>
        <dbReference type="ARBA" id="ARBA00022741"/>
    </source>
</evidence>
<dbReference type="Pfam" id="PF01288">
    <property type="entry name" value="HPPK"/>
    <property type="match status" value="1"/>
</dbReference>
<dbReference type="NCBIfam" id="TIGR01498">
    <property type="entry name" value="folK"/>
    <property type="match status" value="1"/>
</dbReference>
<evidence type="ECO:0000256" key="2">
    <source>
        <dbReference type="ARBA" id="ARBA00005810"/>
    </source>
</evidence>
<evidence type="ECO:0000256" key="3">
    <source>
        <dbReference type="ARBA" id="ARBA00013253"/>
    </source>
</evidence>
<evidence type="ECO:0000256" key="10">
    <source>
        <dbReference type="ARBA" id="ARBA00029409"/>
    </source>
</evidence>
<name>A0ABX1QA31_9RHOO</name>
<evidence type="ECO:0000256" key="7">
    <source>
        <dbReference type="ARBA" id="ARBA00022777"/>
    </source>
</evidence>
<evidence type="ECO:0000259" key="13">
    <source>
        <dbReference type="PROSITE" id="PS00794"/>
    </source>
</evidence>
<dbReference type="InterPro" id="IPR035907">
    <property type="entry name" value="Hppk_sf"/>
</dbReference>
<dbReference type="CDD" id="cd00483">
    <property type="entry name" value="HPPK"/>
    <property type="match status" value="1"/>
</dbReference>
<evidence type="ECO:0000256" key="11">
    <source>
        <dbReference type="ARBA" id="ARBA00029766"/>
    </source>
</evidence>
<keyword evidence="5 14" id="KW-0808">Transferase</keyword>
<evidence type="ECO:0000256" key="8">
    <source>
        <dbReference type="ARBA" id="ARBA00022840"/>
    </source>
</evidence>
<keyword evidence="6" id="KW-0547">Nucleotide-binding</keyword>
<accession>A0ABX1QA31</accession>
<keyword evidence="9" id="KW-0289">Folate biosynthesis</keyword>
<keyword evidence="8" id="KW-0067">ATP-binding</keyword>
<evidence type="ECO:0000313" key="15">
    <source>
        <dbReference type="Proteomes" id="UP000648984"/>
    </source>
</evidence>
<proteinExistence type="inferred from homology"/>
<gene>
    <name evidence="14" type="primary">folK</name>
    <name evidence="14" type="ORF">GPA25_10800</name>
</gene>
<dbReference type="SUPFAM" id="SSF55083">
    <property type="entry name" value="6-hydroxymethyl-7,8-dihydropterin pyrophosphokinase, HPPK"/>
    <property type="match status" value="1"/>
</dbReference>
<dbReference type="GO" id="GO:0003848">
    <property type="term" value="F:2-amino-4-hydroxy-6-hydroxymethyldihydropteridine diphosphokinase activity"/>
    <property type="evidence" value="ECO:0007669"/>
    <property type="project" value="UniProtKB-EC"/>
</dbReference>
<dbReference type="InterPro" id="IPR000550">
    <property type="entry name" value="Hppk"/>
</dbReference>
<dbReference type="Gene3D" id="3.30.70.560">
    <property type="entry name" value="7,8-Dihydro-6-hydroxymethylpterin-pyrophosphokinase HPPK"/>
    <property type="match status" value="1"/>
</dbReference>
<dbReference type="PROSITE" id="PS00794">
    <property type="entry name" value="HPPK"/>
    <property type="match status" value="1"/>
</dbReference>
<dbReference type="Proteomes" id="UP000648984">
    <property type="component" value="Unassembled WGS sequence"/>
</dbReference>
<dbReference type="EC" id="2.7.6.3" evidence="3"/>
<sequence length="171" mass="18333">MSIASPHRAPGPVRAHIALGANLGDAIATLESAFVALTELPDTRLVARSSLYRTAPVGVSGQPDYINAVAAVDTTLPARALLDALLDIERRQGRTRDYHQAPRTLDLDLLLYGDAILALPGLEIPHPRMHLRAFVLVPLAEIAPRTMIPGRGVVTDLLAGVRDQATERLST</sequence>
<comment type="pathway">
    <text evidence="1">Cofactor biosynthesis; tetrahydrofolate biosynthesis; 2-amino-4-hydroxy-6-hydroxymethyl-7,8-dihydropteridine diphosphate from 7,8-dihydroneopterin triphosphate: step 4/4.</text>
</comment>
<feature type="domain" description="7,8-dihydro-6-hydroxymethylpterin-pyrophosphokinase" evidence="13">
    <location>
        <begin position="99"/>
        <end position="110"/>
    </location>
</feature>
<dbReference type="RefSeq" id="WP_169260389.1">
    <property type="nucleotide sequence ID" value="NZ_WTVQ01000015.1"/>
</dbReference>
<reference evidence="14 15" key="1">
    <citation type="submission" date="2019-12" db="EMBL/GenBank/DDBJ databases">
        <title>Comparative genomics gives insights into the taxonomy of the Azoarcus-Aromatoleum group and reveals separate origins of nif in the plant-associated Azoarcus and non-plant-associated Aromatoleum sub-groups.</title>
        <authorList>
            <person name="Lafos M."/>
            <person name="Maluk M."/>
            <person name="Batista M."/>
            <person name="Junghare M."/>
            <person name="Carmona M."/>
            <person name="Faoro H."/>
            <person name="Cruz L.M."/>
            <person name="Battistoni F."/>
            <person name="De Souza E."/>
            <person name="Pedrosa F."/>
            <person name="Chen W.-M."/>
            <person name="Poole P.S."/>
            <person name="Dixon R.A."/>
            <person name="James E.K."/>
        </authorList>
    </citation>
    <scope>NUCLEOTIDE SEQUENCE [LARGE SCALE GENOMIC DNA]</scope>
    <source>
        <strain evidence="14 15">22Lin</strain>
    </source>
</reference>
<comment type="similarity">
    <text evidence="2">Belongs to the HPPK family.</text>
</comment>
<dbReference type="PANTHER" id="PTHR43071">
    <property type="entry name" value="2-AMINO-4-HYDROXY-6-HYDROXYMETHYLDIHYDROPTERIDINE PYROPHOSPHOKINASE"/>
    <property type="match status" value="1"/>
</dbReference>
<keyword evidence="15" id="KW-1185">Reference proteome</keyword>
<organism evidence="14 15">
    <name type="scientific">Aromatoleum diolicum</name>
    <dbReference type="NCBI Taxonomy" id="75796"/>
    <lineage>
        <taxon>Bacteria</taxon>
        <taxon>Pseudomonadati</taxon>
        <taxon>Pseudomonadota</taxon>
        <taxon>Betaproteobacteria</taxon>
        <taxon>Rhodocyclales</taxon>
        <taxon>Rhodocyclaceae</taxon>
        <taxon>Aromatoleum</taxon>
    </lineage>
</organism>
<evidence type="ECO:0000256" key="1">
    <source>
        <dbReference type="ARBA" id="ARBA00005051"/>
    </source>
</evidence>